<name>A0A6J4UTZ0_9BACT</name>
<evidence type="ECO:0000256" key="1">
    <source>
        <dbReference type="SAM" id="MobiDB-lite"/>
    </source>
</evidence>
<dbReference type="EMBL" id="CADCWL010000074">
    <property type="protein sequence ID" value="CAA9560799.1"/>
    <property type="molecule type" value="Genomic_DNA"/>
</dbReference>
<reference evidence="2" key="1">
    <citation type="submission" date="2020-02" db="EMBL/GenBank/DDBJ databases">
        <authorList>
            <person name="Meier V. D."/>
        </authorList>
    </citation>
    <scope>NUCLEOTIDE SEQUENCE</scope>
    <source>
        <strain evidence="2">AVDCRST_MAG19</strain>
    </source>
</reference>
<organism evidence="2">
    <name type="scientific">uncultured Thermomicrobiales bacterium</name>
    <dbReference type="NCBI Taxonomy" id="1645740"/>
    <lineage>
        <taxon>Bacteria</taxon>
        <taxon>Pseudomonadati</taxon>
        <taxon>Thermomicrobiota</taxon>
        <taxon>Thermomicrobia</taxon>
        <taxon>Thermomicrobiales</taxon>
        <taxon>environmental samples</taxon>
    </lineage>
</organism>
<evidence type="ECO:0000313" key="2">
    <source>
        <dbReference type="EMBL" id="CAA9560799.1"/>
    </source>
</evidence>
<feature type="region of interest" description="Disordered" evidence="1">
    <location>
        <begin position="1"/>
        <end position="57"/>
    </location>
</feature>
<accession>A0A6J4UTZ0</accession>
<proteinExistence type="predicted"/>
<dbReference type="AlphaFoldDB" id="A0A6J4UTZ0"/>
<gene>
    <name evidence="2" type="ORF">AVDCRST_MAG19-1776</name>
</gene>
<sequence>MFSVIPADRAGHRARRNVRPGRGSSAASLLISADRTPATTGDRRPTLHLEGLQPCND</sequence>
<protein>
    <submittedName>
        <fullName evidence="2">Uncharacterized protein</fullName>
    </submittedName>
</protein>